<evidence type="ECO:0000256" key="2">
    <source>
        <dbReference type="ARBA" id="ARBA00023002"/>
    </source>
</evidence>
<keyword evidence="3" id="KW-0045">Antibiotic biosynthesis</keyword>
<dbReference type="PANTHER" id="PTHR10696">
    <property type="entry name" value="GAMMA-BUTYROBETAINE HYDROXYLASE-RELATED"/>
    <property type="match status" value="1"/>
</dbReference>
<dbReference type="InterPro" id="IPR042098">
    <property type="entry name" value="TauD-like_sf"/>
</dbReference>
<feature type="domain" description="TauD/TfdA-like" evidence="4">
    <location>
        <begin position="25"/>
        <end position="265"/>
    </location>
</feature>
<dbReference type="InterPro" id="IPR050411">
    <property type="entry name" value="AlphaKG_dependent_hydroxylases"/>
</dbReference>
<dbReference type="InterPro" id="IPR003819">
    <property type="entry name" value="TauD/TfdA-like"/>
</dbReference>
<keyword evidence="5" id="KW-0223">Dioxygenase</keyword>
<proteinExistence type="predicted"/>
<sequence length="268" mass="30220">MKTTIEQIANSKIGIQLARNEAWPSLKELADEVISNAKEHGVALAKNLSLTREQFKELVNLAGKTAEHRFGTGSAELLDLNADPNPEKYVTGRVALPLHNDGAFVGTHPSYIILYCVEFNQSNGYGETEICDQKLAFESMPEHLKAIFEKDWEYKIHDASHFPSIAHKWISVPPLIKKDDGTTSFNLALPFDTTEKAPAWSVRLADHDEQNSRDLLVELDQFLKNCDAFYSHRWNVGDLLIINNSKVIHGRNTITENGTRHLFRGQLQ</sequence>
<evidence type="ECO:0000259" key="4">
    <source>
        <dbReference type="Pfam" id="PF02668"/>
    </source>
</evidence>
<organism evidence="5 6">
    <name type="scientific">Acinetobacter indicus</name>
    <dbReference type="NCBI Taxonomy" id="756892"/>
    <lineage>
        <taxon>Bacteria</taxon>
        <taxon>Pseudomonadati</taxon>
        <taxon>Pseudomonadota</taxon>
        <taxon>Gammaproteobacteria</taxon>
        <taxon>Moraxellales</taxon>
        <taxon>Moraxellaceae</taxon>
        <taxon>Acinetobacter</taxon>
    </lineage>
</organism>
<gene>
    <name evidence="5" type="ORF">FSC09_15630</name>
</gene>
<protein>
    <submittedName>
        <fullName evidence="5">TauD/TfdA family dioxygenase</fullName>
    </submittedName>
</protein>
<evidence type="ECO:0000256" key="1">
    <source>
        <dbReference type="ARBA" id="ARBA00001954"/>
    </source>
</evidence>
<reference evidence="5 6" key="1">
    <citation type="submission" date="2019-09" db="EMBL/GenBank/DDBJ databases">
        <title>Non-baumannii Acinetobacter spp. carrying blaNDM-1 isolated in China.</title>
        <authorList>
            <person name="Cui C."/>
            <person name="Chen C."/>
            <person name="Sun J."/>
            <person name="Liu Y."/>
        </authorList>
    </citation>
    <scope>NUCLEOTIDE SEQUENCE [LARGE SCALE GENOMIC DNA]</scope>
    <source>
        <strain evidence="5 6">B18</strain>
        <plasmid evidence="6">pb18-1</plasmid>
    </source>
</reference>
<evidence type="ECO:0000313" key="6">
    <source>
        <dbReference type="Proteomes" id="UP000503440"/>
    </source>
</evidence>
<accession>A0A6C0Y6T1</accession>
<dbReference type="Pfam" id="PF02668">
    <property type="entry name" value="TauD"/>
    <property type="match status" value="1"/>
</dbReference>
<dbReference type="GO" id="GO:0017000">
    <property type="term" value="P:antibiotic biosynthetic process"/>
    <property type="evidence" value="ECO:0007669"/>
    <property type="project" value="UniProtKB-KW"/>
</dbReference>
<keyword evidence="2" id="KW-0560">Oxidoreductase</keyword>
<dbReference type="EMBL" id="CP044456">
    <property type="protein sequence ID" value="QIC71819.1"/>
    <property type="molecule type" value="Genomic_DNA"/>
</dbReference>
<dbReference type="SUPFAM" id="SSF51197">
    <property type="entry name" value="Clavaminate synthase-like"/>
    <property type="match status" value="1"/>
</dbReference>
<comment type="cofactor">
    <cofactor evidence="1">
        <name>Fe(2+)</name>
        <dbReference type="ChEBI" id="CHEBI:29033"/>
    </cofactor>
</comment>
<evidence type="ECO:0000256" key="3">
    <source>
        <dbReference type="ARBA" id="ARBA00023194"/>
    </source>
</evidence>
<dbReference type="PANTHER" id="PTHR10696:SF56">
    <property type="entry name" value="TAUD_TFDA-LIKE DOMAIN-CONTAINING PROTEIN"/>
    <property type="match status" value="1"/>
</dbReference>
<keyword evidence="5" id="KW-0614">Plasmid</keyword>
<dbReference type="Proteomes" id="UP000503440">
    <property type="component" value="Plasmid pB18-1"/>
</dbReference>
<dbReference type="AlphaFoldDB" id="A0A6C0Y6T1"/>
<evidence type="ECO:0000313" key="5">
    <source>
        <dbReference type="EMBL" id="QIC71819.1"/>
    </source>
</evidence>
<name>A0A6C0Y6T1_9GAMM</name>
<dbReference type="Gene3D" id="3.60.130.10">
    <property type="entry name" value="Clavaminate synthase-like"/>
    <property type="match status" value="1"/>
</dbReference>
<dbReference type="RefSeq" id="WP_163146478.1">
    <property type="nucleotide sequence ID" value="NZ_CP044456.1"/>
</dbReference>
<dbReference type="GO" id="GO:0016706">
    <property type="term" value="F:2-oxoglutarate-dependent dioxygenase activity"/>
    <property type="evidence" value="ECO:0007669"/>
    <property type="project" value="UniProtKB-ARBA"/>
</dbReference>
<geneLocation type="plasmid" evidence="6">
    <name>pb18-1</name>
</geneLocation>